<evidence type="ECO:0000256" key="1">
    <source>
        <dbReference type="SAM" id="SignalP"/>
    </source>
</evidence>
<dbReference type="Gene3D" id="3.30.70.1060">
    <property type="entry name" value="Dimeric alpha+beta barrel"/>
    <property type="match status" value="1"/>
</dbReference>
<dbReference type="InterPro" id="IPR011008">
    <property type="entry name" value="Dimeric_a/b-barrel"/>
</dbReference>
<keyword evidence="1" id="KW-0732">Signal</keyword>
<dbReference type="SUPFAM" id="SSF54909">
    <property type="entry name" value="Dimeric alpha+beta barrel"/>
    <property type="match status" value="1"/>
</dbReference>
<evidence type="ECO:0000313" key="2">
    <source>
        <dbReference type="EMBL" id="TYR35839.1"/>
    </source>
</evidence>
<feature type="chain" id="PRO_5022855570" description="YCII-related domain-containing protein" evidence="1">
    <location>
        <begin position="25"/>
        <end position="151"/>
    </location>
</feature>
<dbReference type="Proteomes" id="UP000322362">
    <property type="component" value="Unassembled WGS sequence"/>
</dbReference>
<organism evidence="2 3">
    <name type="scientific">Sphingobacterium phlebotomi</name>
    <dbReference type="NCBI Taxonomy" id="2605433"/>
    <lineage>
        <taxon>Bacteria</taxon>
        <taxon>Pseudomonadati</taxon>
        <taxon>Bacteroidota</taxon>
        <taxon>Sphingobacteriia</taxon>
        <taxon>Sphingobacteriales</taxon>
        <taxon>Sphingobacteriaceae</taxon>
        <taxon>Sphingobacterium</taxon>
    </lineage>
</organism>
<feature type="signal peptide" evidence="1">
    <location>
        <begin position="1"/>
        <end position="24"/>
    </location>
</feature>
<dbReference type="EMBL" id="VTAV01000007">
    <property type="protein sequence ID" value="TYR35839.1"/>
    <property type="molecule type" value="Genomic_DNA"/>
</dbReference>
<reference evidence="2 3" key="1">
    <citation type="submission" date="2019-08" db="EMBL/GenBank/DDBJ databases">
        <title>Phlebobacter frassis gen. nov. sp. nov., a new member of family Sphingobacteriaceae isolated from sand fly rearing media.</title>
        <authorList>
            <person name="Kakumanu M.L."/>
            <person name="Marayati B.F."/>
            <person name="Wada-Katsumata A."/>
            <person name="Wasserberg G."/>
            <person name="Schal C."/>
            <person name="Apperson C.S."/>
            <person name="Ponnusamy L."/>
        </authorList>
    </citation>
    <scope>NUCLEOTIDE SEQUENCE [LARGE SCALE GENOMIC DNA]</scope>
    <source>
        <strain evidence="2 3">SSI9</strain>
    </source>
</reference>
<evidence type="ECO:0008006" key="4">
    <source>
        <dbReference type="Google" id="ProtNLM"/>
    </source>
</evidence>
<sequence>MIVFKITFLFELAVLFSQIAFSQADTMITRKETITMKHFSLLVRVPETYNSEKAKLVNPQWDKLVEEWKDTGVYVLSFAFPGESYTVSGAKKEVRKEIVFADNLKVVSNVVIQAEDIEHALELAKSIPVLTYGGSVEVREIPKKLVSSEAM</sequence>
<proteinExistence type="predicted"/>
<comment type="caution">
    <text evidence="2">The sequence shown here is derived from an EMBL/GenBank/DDBJ whole genome shotgun (WGS) entry which is preliminary data.</text>
</comment>
<gene>
    <name evidence="2" type="ORF">FXV77_12245</name>
</gene>
<evidence type="ECO:0000313" key="3">
    <source>
        <dbReference type="Proteomes" id="UP000322362"/>
    </source>
</evidence>
<protein>
    <recommendedName>
        <fullName evidence="4">YCII-related domain-containing protein</fullName>
    </recommendedName>
</protein>
<keyword evidence="3" id="KW-1185">Reference proteome</keyword>
<name>A0A5D4H727_9SPHI</name>
<accession>A0A5D4H727</accession>
<dbReference type="AlphaFoldDB" id="A0A5D4H727"/>